<keyword evidence="1" id="KW-0472">Membrane</keyword>
<keyword evidence="1" id="KW-0812">Transmembrane</keyword>
<sequence>MGKKRGSRIHAAWTGLVFLVLILCWTMGALGSYREQAGKERTAEMEETIRQYAVQCYALEGAYPPDLAHLAKEYGLVLDEDRYFYYYSAFASNILPEVIVIEKGERRPPWGEN</sequence>
<dbReference type="RefSeq" id="WP_162368899.1">
    <property type="nucleotide sequence ID" value="NZ_JAAEEH010000001.1"/>
</dbReference>
<gene>
    <name evidence="2" type="ORF">GXN74_00220</name>
</gene>
<evidence type="ECO:0008006" key="4">
    <source>
        <dbReference type="Google" id="ProtNLM"/>
    </source>
</evidence>
<protein>
    <recommendedName>
        <fullName evidence="4">Type II secretion system protein</fullName>
    </recommendedName>
</protein>
<proteinExistence type="predicted"/>
<dbReference type="EMBL" id="JAAEEH010000001">
    <property type="protein sequence ID" value="NDL66170.1"/>
    <property type="molecule type" value="Genomic_DNA"/>
</dbReference>
<keyword evidence="3" id="KW-1185">Reference proteome</keyword>
<reference evidence="2 3" key="1">
    <citation type="submission" date="2020-01" db="EMBL/GenBank/DDBJ databases">
        <title>Anaeroalcalibacter tamaniensis gen. nov., sp. nov., moderately halophilic strictly anaerobic fermenter bacterium from mud volcano of Taman peninsula.</title>
        <authorList>
            <person name="Frolova A."/>
            <person name="Merkel A.Y."/>
            <person name="Slobodkin A.I."/>
        </authorList>
    </citation>
    <scope>NUCLEOTIDE SEQUENCE [LARGE SCALE GENOMIC DNA]</scope>
    <source>
        <strain evidence="2 3">F-3ap</strain>
    </source>
</reference>
<comment type="caution">
    <text evidence="2">The sequence shown here is derived from an EMBL/GenBank/DDBJ whole genome shotgun (WGS) entry which is preliminary data.</text>
</comment>
<name>A0A7X5HT27_9FIRM</name>
<evidence type="ECO:0000313" key="3">
    <source>
        <dbReference type="Proteomes" id="UP000461585"/>
    </source>
</evidence>
<dbReference type="Proteomes" id="UP000461585">
    <property type="component" value="Unassembled WGS sequence"/>
</dbReference>
<evidence type="ECO:0000256" key="1">
    <source>
        <dbReference type="SAM" id="Phobius"/>
    </source>
</evidence>
<feature type="transmembrane region" description="Helical" evidence="1">
    <location>
        <begin position="12"/>
        <end position="33"/>
    </location>
</feature>
<dbReference type="AlphaFoldDB" id="A0A7X5HT27"/>
<accession>A0A7X5HT27</accession>
<keyword evidence="1" id="KW-1133">Transmembrane helix</keyword>
<organism evidence="2 3">
    <name type="scientific">Anaerotalea alkaliphila</name>
    <dbReference type="NCBI Taxonomy" id="2662126"/>
    <lineage>
        <taxon>Bacteria</taxon>
        <taxon>Bacillati</taxon>
        <taxon>Bacillota</taxon>
        <taxon>Clostridia</taxon>
        <taxon>Eubacteriales</taxon>
        <taxon>Anaerotalea</taxon>
    </lineage>
</organism>
<evidence type="ECO:0000313" key="2">
    <source>
        <dbReference type="EMBL" id="NDL66170.1"/>
    </source>
</evidence>